<sequence length="317" mass="34721">MCCFSKPLLVAFVFLLVTLPLLVSATEVINECGGSSGRASAAEKETVLKYKIGAFFSILVAGVFGVCLPIFGLKSESNFFMFVKAFAAGVILATGFVHILPDATESLKSPCIGEEPPWGNFPMTGLVAMAGAILTMLIESFASGCLNRSRLEKEAKTLPVSTDGGMEVGSAHTHASQGHSHGSFLVPQDDLRKRIVTQVIFNLPVVYGEWVVKGSLWEFVVDKWKKRRMFFVHDGCTYGELLEMAQEDYDLDKKTEKVELTYSLPDVLLEKMDPDTTPMHVTSDRQVRNSIELCKTQIVCLCASSQCQLEVGGDDEL</sequence>
<feature type="transmembrane region" description="Helical" evidence="5">
    <location>
        <begin position="121"/>
        <end position="146"/>
    </location>
</feature>
<dbReference type="PANTHER" id="PTHR11040:SF164">
    <property type="entry name" value="ZINC TRANSPORTER 12-RELATED"/>
    <property type="match status" value="1"/>
</dbReference>
<dbReference type="GO" id="GO:0005385">
    <property type="term" value="F:zinc ion transmembrane transporter activity"/>
    <property type="evidence" value="ECO:0007669"/>
    <property type="project" value="TreeGrafter"/>
</dbReference>
<gene>
    <name evidence="8" type="primary">LOC130494508</name>
</gene>
<organism evidence="7 8">
    <name type="scientific">Raphanus sativus</name>
    <name type="common">Radish</name>
    <name type="synonym">Raphanus raphanistrum var. sativus</name>
    <dbReference type="NCBI Taxonomy" id="3726"/>
    <lineage>
        <taxon>Eukaryota</taxon>
        <taxon>Viridiplantae</taxon>
        <taxon>Streptophyta</taxon>
        <taxon>Embryophyta</taxon>
        <taxon>Tracheophyta</taxon>
        <taxon>Spermatophyta</taxon>
        <taxon>Magnoliopsida</taxon>
        <taxon>eudicotyledons</taxon>
        <taxon>Gunneridae</taxon>
        <taxon>Pentapetalae</taxon>
        <taxon>rosids</taxon>
        <taxon>malvids</taxon>
        <taxon>Brassicales</taxon>
        <taxon>Brassicaceae</taxon>
        <taxon>Brassiceae</taxon>
        <taxon>Raphanus</taxon>
    </lineage>
</organism>
<evidence type="ECO:0000256" key="2">
    <source>
        <dbReference type="ARBA" id="ARBA00022692"/>
    </source>
</evidence>
<feature type="signal peptide" evidence="6">
    <location>
        <begin position="1"/>
        <end position="25"/>
    </location>
</feature>
<keyword evidence="2 5" id="KW-0812">Transmembrane</keyword>
<evidence type="ECO:0000256" key="6">
    <source>
        <dbReference type="SAM" id="SignalP"/>
    </source>
</evidence>
<comment type="subcellular location">
    <subcellularLocation>
        <location evidence="1">Membrane</location>
        <topology evidence="1">Multi-pass membrane protein</topology>
    </subcellularLocation>
</comment>
<evidence type="ECO:0000313" key="7">
    <source>
        <dbReference type="Proteomes" id="UP000504610"/>
    </source>
</evidence>
<protein>
    <submittedName>
        <fullName evidence="8">Probable zinc transporter 12 isoform X2</fullName>
    </submittedName>
</protein>
<keyword evidence="4 5" id="KW-0472">Membrane</keyword>
<accession>A0A9W3BRW1</accession>
<evidence type="ECO:0000256" key="3">
    <source>
        <dbReference type="ARBA" id="ARBA00022989"/>
    </source>
</evidence>
<reference evidence="8" key="2">
    <citation type="submission" date="2025-08" db="UniProtKB">
        <authorList>
            <consortium name="RefSeq"/>
        </authorList>
    </citation>
    <scope>IDENTIFICATION</scope>
    <source>
        <tissue evidence="8">Leaf</tissue>
    </source>
</reference>
<evidence type="ECO:0000313" key="8">
    <source>
        <dbReference type="RefSeq" id="XP_056841908.1"/>
    </source>
</evidence>
<feature type="transmembrane region" description="Helical" evidence="5">
    <location>
        <begin position="52"/>
        <end position="72"/>
    </location>
</feature>
<dbReference type="InterPro" id="IPR003689">
    <property type="entry name" value="ZIP"/>
</dbReference>
<evidence type="ECO:0000256" key="4">
    <source>
        <dbReference type="ARBA" id="ARBA00023136"/>
    </source>
</evidence>
<dbReference type="GO" id="GO:0005886">
    <property type="term" value="C:plasma membrane"/>
    <property type="evidence" value="ECO:0007669"/>
    <property type="project" value="TreeGrafter"/>
</dbReference>
<reference evidence="7" key="1">
    <citation type="journal article" date="2019" name="Database">
        <title>The radish genome database (RadishGD): an integrated information resource for radish genomics.</title>
        <authorList>
            <person name="Yu H.J."/>
            <person name="Baek S."/>
            <person name="Lee Y.J."/>
            <person name="Cho A."/>
            <person name="Mun J.H."/>
        </authorList>
    </citation>
    <scope>NUCLEOTIDE SEQUENCE [LARGE SCALE GENOMIC DNA]</scope>
    <source>
        <strain evidence="7">cv. WK10039</strain>
    </source>
</reference>
<evidence type="ECO:0000256" key="1">
    <source>
        <dbReference type="ARBA" id="ARBA00004141"/>
    </source>
</evidence>
<keyword evidence="6" id="KW-0732">Signal</keyword>
<dbReference type="GeneID" id="130494508"/>
<dbReference type="Proteomes" id="UP000504610">
    <property type="component" value="Chromosome 5"/>
</dbReference>
<evidence type="ECO:0000256" key="5">
    <source>
        <dbReference type="SAM" id="Phobius"/>
    </source>
</evidence>
<keyword evidence="7" id="KW-1185">Reference proteome</keyword>
<dbReference type="PANTHER" id="PTHR11040">
    <property type="entry name" value="ZINC/IRON TRANSPORTER"/>
    <property type="match status" value="1"/>
</dbReference>
<proteinExistence type="predicted"/>
<feature type="chain" id="PRO_5040824208" evidence="6">
    <location>
        <begin position="26"/>
        <end position="317"/>
    </location>
</feature>
<dbReference type="AlphaFoldDB" id="A0A9W3BRW1"/>
<feature type="transmembrane region" description="Helical" evidence="5">
    <location>
        <begin position="79"/>
        <end position="101"/>
    </location>
</feature>
<dbReference type="RefSeq" id="XP_056841908.1">
    <property type="nucleotide sequence ID" value="XM_056985928.1"/>
</dbReference>
<name>A0A9W3BRW1_RAPSA</name>
<keyword evidence="3 5" id="KW-1133">Transmembrane helix</keyword>
<dbReference type="Pfam" id="PF02535">
    <property type="entry name" value="Zip"/>
    <property type="match status" value="1"/>
</dbReference>